<evidence type="ECO:0000313" key="3">
    <source>
        <dbReference type="EMBL" id="GHD18854.1"/>
    </source>
</evidence>
<keyword evidence="2" id="KW-1133">Transmembrane helix</keyword>
<feature type="region of interest" description="Disordered" evidence="1">
    <location>
        <begin position="1"/>
        <end position="41"/>
    </location>
</feature>
<proteinExistence type="predicted"/>
<sequence>MDTAAELEPGSNGEHGADASASPVRGMSLWPPPRSNRHSGRRRRKVVITAAVLAFLLLLGAGGYALWKFVLDGAAAPSGDDDAPVSAFEGSWSGQMKQVDTNGAPVAEWDAQVRIEEGAERGSTAWTTFSCSGTLELSARDGDRLVYIYSETSDPQERCVDDSELTVWPNGDGGLDSEWASVTDDGTRMVSTGVLE</sequence>
<protein>
    <submittedName>
        <fullName evidence="3">Uncharacterized protein</fullName>
    </submittedName>
</protein>
<reference evidence="3 4" key="1">
    <citation type="journal article" date="2014" name="Int. J. Syst. Evol. Microbiol.">
        <title>Complete genome sequence of Corynebacterium casei LMG S-19264T (=DSM 44701T), isolated from a smear-ripened cheese.</title>
        <authorList>
            <consortium name="US DOE Joint Genome Institute (JGI-PGF)"/>
            <person name="Walter F."/>
            <person name="Albersmeier A."/>
            <person name="Kalinowski J."/>
            <person name="Ruckert C."/>
        </authorList>
    </citation>
    <scope>NUCLEOTIDE SEQUENCE [LARGE SCALE GENOMIC DNA]</scope>
    <source>
        <strain evidence="3 4">KCTC 19473</strain>
    </source>
</reference>
<keyword evidence="4" id="KW-1185">Reference proteome</keyword>
<accession>A0A919CFP9</accession>
<keyword evidence="2" id="KW-0812">Transmembrane</keyword>
<dbReference type="RefSeq" id="WP_193517451.1">
    <property type="nucleotide sequence ID" value="NZ_BMXL01000003.1"/>
</dbReference>
<organism evidence="3 4">
    <name type="scientific">Nocardiopsis kunsanensis</name>
    <dbReference type="NCBI Taxonomy" id="141693"/>
    <lineage>
        <taxon>Bacteria</taxon>
        <taxon>Bacillati</taxon>
        <taxon>Actinomycetota</taxon>
        <taxon>Actinomycetes</taxon>
        <taxon>Streptosporangiales</taxon>
        <taxon>Nocardiopsidaceae</taxon>
        <taxon>Nocardiopsis</taxon>
    </lineage>
</organism>
<comment type="caution">
    <text evidence="3">The sequence shown here is derived from an EMBL/GenBank/DDBJ whole genome shotgun (WGS) entry which is preliminary data.</text>
</comment>
<keyword evidence="2" id="KW-0472">Membrane</keyword>
<evidence type="ECO:0000256" key="1">
    <source>
        <dbReference type="SAM" id="MobiDB-lite"/>
    </source>
</evidence>
<feature type="transmembrane region" description="Helical" evidence="2">
    <location>
        <begin position="46"/>
        <end position="67"/>
    </location>
</feature>
<dbReference type="AlphaFoldDB" id="A0A919CFP9"/>
<dbReference type="EMBL" id="BMXL01000003">
    <property type="protein sequence ID" value="GHD18854.1"/>
    <property type="molecule type" value="Genomic_DNA"/>
</dbReference>
<name>A0A919CFP9_9ACTN</name>
<dbReference type="Proteomes" id="UP000654947">
    <property type="component" value="Unassembled WGS sequence"/>
</dbReference>
<evidence type="ECO:0000256" key="2">
    <source>
        <dbReference type="SAM" id="Phobius"/>
    </source>
</evidence>
<evidence type="ECO:0000313" key="4">
    <source>
        <dbReference type="Proteomes" id="UP000654947"/>
    </source>
</evidence>
<gene>
    <name evidence="3" type="ORF">GCM10007147_09460</name>
</gene>